<dbReference type="PROSITE" id="PS50195">
    <property type="entry name" value="PX"/>
    <property type="match status" value="1"/>
</dbReference>
<feature type="coiled-coil region" evidence="1">
    <location>
        <begin position="183"/>
        <end position="210"/>
    </location>
</feature>
<evidence type="ECO:0000313" key="5">
    <source>
        <dbReference type="Proteomes" id="UP000315496"/>
    </source>
</evidence>
<keyword evidence="1" id="KW-0175">Coiled coil</keyword>
<dbReference type="InterPro" id="IPR001683">
    <property type="entry name" value="PX_dom"/>
</dbReference>
<name>A0A4Z1T7M0_GIAMU</name>
<feature type="domain" description="PX" evidence="3">
    <location>
        <begin position="406"/>
        <end position="518"/>
    </location>
</feature>
<proteinExistence type="predicted"/>
<feature type="compositionally biased region" description="Low complexity" evidence="2">
    <location>
        <begin position="138"/>
        <end position="168"/>
    </location>
</feature>
<evidence type="ECO:0000313" key="4">
    <source>
        <dbReference type="EMBL" id="TNJ28569.1"/>
    </source>
</evidence>
<evidence type="ECO:0000259" key="3">
    <source>
        <dbReference type="PROSITE" id="PS50195"/>
    </source>
</evidence>
<keyword evidence="5" id="KW-1185">Reference proteome</keyword>
<comment type="caution">
    <text evidence="4">The sequence shown here is derived from an EMBL/GenBank/DDBJ whole genome shotgun (WGS) entry which is preliminary data.</text>
</comment>
<dbReference type="AlphaFoldDB" id="A0A4Z1T7M0"/>
<organism evidence="4 5">
    <name type="scientific">Giardia muris</name>
    <dbReference type="NCBI Taxonomy" id="5742"/>
    <lineage>
        <taxon>Eukaryota</taxon>
        <taxon>Metamonada</taxon>
        <taxon>Diplomonadida</taxon>
        <taxon>Hexamitidae</taxon>
        <taxon>Giardiinae</taxon>
        <taxon>Giardia</taxon>
    </lineage>
</organism>
<dbReference type="SUPFAM" id="SSF64268">
    <property type="entry name" value="PX domain"/>
    <property type="match status" value="1"/>
</dbReference>
<evidence type="ECO:0000256" key="1">
    <source>
        <dbReference type="SAM" id="Coils"/>
    </source>
</evidence>
<dbReference type="Pfam" id="PF00787">
    <property type="entry name" value="PX"/>
    <property type="match status" value="1"/>
</dbReference>
<dbReference type="EMBL" id="VDLU01000002">
    <property type="protein sequence ID" value="TNJ28569.1"/>
    <property type="molecule type" value="Genomic_DNA"/>
</dbReference>
<dbReference type="CDD" id="cd06093">
    <property type="entry name" value="PX_domain"/>
    <property type="match status" value="1"/>
</dbReference>
<accession>A0A4Z1T7M0</accession>
<protein>
    <submittedName>
        <fullName evidence="4">PX domain-containing protein</fullName>
    </submittedName>
</protein>
<dbReference type="Proteomes" id="UP000315496">
    <property type="component" value="Chromosome 2"/>
</dbReference>
<sequence>MHASYDPAQVLFGFDAPAVGPSSSFQAAQPNLSLLTIEPPPRQVVAPKAVDSLLVLPPAIQPVAQASACPIPPQVVVPTVPMISTTPTVPTVPIVPTIPAQIQQQPVLQVQPVTPAPAPEPAKPDAVVGSFFGFDEVQPQSQLQSQSQTQQQPQQPQVPPSTVQPSQQEEVPTIQSVPHDPAVDQYIARIRELEDKVQLLQAQQERHRGSRGNVTFVEDTEVSPSFWARASDQQPLSEEEFQSLAKRYNKQQDYLQTRLYRDDYDQYQPSAKLRRYYDVTKPPKKPPSTIFKPYTDQQIDAQRNRVRSEQEAIRLQELLAQREHDRNLQRFYRDIERQHRVNAAVRDFTEDMIDARKQVFVQQAQALNRTANGSDLVLMLDINGERVLRFERSIFYGPDGVLKPEVVLASTVTSKNLYTNSDSLIYVFLISSKERVLKSVGKSYESIKQLHEDLCAGFGRLALPPFPDSALAGSANGRVEELTKDRVALEGYLRELNALKVVRTTRIYRDFLHHTECRLEFSFR</sequence>
<dbReference type="VEuPathDB" id="GiardiaDB:GMRT_12733"/>
<dbReference type="GO" id="GO:0035091">
    <property type="term" value="F:phosphatidylinositol binding"/>
    <property type="evidence" value="ECO:0007669"/>
    <property type="project" value="InterPro"/>
</dbReference>
<dbReference type="InterPro" id="IPR036871">
    <property type="entry name" value="PX_dom_sf"/>
</dbReference>
<dbReference type="Gene3D" id="3.30.1520.10">
    <property type="entry name" value="Phox-like domain"/>
    <property type="match status" value="1"/>
</dbReference>
<feature type="region of interest" description="Disordered" evidence="2">
    <location>
        <begin position="138"/>
        <end position="180"/>
    </location>
</feature>
<gene>
    <name evidence="4" type="ORF">GMRT_12733</name>
</gene>
<evidence type="ECO:0000256" key="2">
    <source>
        <dbReference type="SAM" id="MobiDB-lite"/>
    </source>
</evidence>
<dbReference type="OrthoDB" id="10257681at2759"/>
<reference evidence="4 5" key="1">
    <citation type="submission" date="2019-05" db="EMBL/GenBank/DDBJ databases">
        <title>The compact genome of Giardia muris reveals important steps in the evolution of intestinal protozoan parasites.</title>
        <authorList>
            <person name="Xu F."/>
            <person name="Jimenez-Gonzalez A."/>
            <person name="Einarsson E."/>
            <person name="Astvaldsson A."/>
            <person name="Peirasmaki D."/>
            <person name="Eckmann L."/>
            <person name="Andersson J.O."/>
            <person name="Svard S.G."/>
            <person name="Jerlstrom-Hultqvist J."/>
        </authorList>
    </citation>
    <scope>NUCLEOTIDE SEQUENCE [LARGE SCALE GENOMIC DNA]</scope>
    <source>
        <strain evidence="4 5">Roberts-Thomson</strain>
    </source>
</reference>